<evidence type="ECO:0000313" key="7">
    <source>
        <dbReference type="Proteomes" id="UP000595254"/>
    </source>
</evidence>
<evidence type="ECO:0000256" key="4">
    <source>
        <dbReference type="RuleBase" id="RU362028"/>
    </source>
</evidence>
<dbReference type="KEGG" id="ppsr:I6J18_10480"/>
<evidence type="ECO:0000256" key="3">
    <source>
        <dbReference type="PIRSR" id="PIRSR606225-1"/>
    </source>
</evidence>
<dbReference type="Gene3D" id="3.30.2350.10">
    <property type="entry name" value="Pseudouridine synthase"/>
    <property type="match status" value="1"/>
</dbReference>
<dbReference type="EMBL" id="CP068053">
    <property type="protein sequence ID" value="QQT02226.1"/>
    <property type="molecule type" value="Genomic_DNA"/>
</dbReference>
<dbReference type="InterPro" id="IPR006224">
    <property type="entry name" value="PsdUridine_synth_RluA-like_CS"/>
</dbReference>
<sequence length="304" mass="34705">MLHTSKSGEMMVLQVPLEWEGFTVDTLLREYWKAPKKLIHSWRMSKKITLNHKPANWNVPMNIDDTLSIPIFENNTNETVFPKNLGITILYEDDYLLIANKPAGMDTHPAHPNHHNTLLNGVAFHLDSLGKLNYLKHIHRLDQDTTGAVLFAKSPFVGSLLDKQLEERKIKRSYLAIAQGIINTDKGTVNEPIGRDRHHATRRRVSPSGQTAITHFQVLSRFPKDRLTLIKCTLDTGRTHQIRVHMSHINHPLAGDTLYGGKPLFSRQALHAYHMEFQHPIIETNIICTAPFLDQNPIFPNFMA</sequence>
<dbReference type="Proteomes" id="UP000595254">
    <property type="component" value="Chromosome"/>
</dbReference>
<evidence type="ECO:0000259" key="5">
    <source>
        <dbReference type="Pfam" id="PF00849"/>
    </source>
</evidence>
<protein>
    <recommendedName>
        <fullName evidence="4">Pseudouridine synthase</fullName>
        <ecNumber evidence="4">5.4.99.-</ecNumber>
    </recommendedName>
</protein>
<proteinExistence type="inferred from homology"/>
<evidence type="ECO:0000256" key="1">
    <source>
        <dbReference type="ARBA" id="ARBA00000073"/>
    </source>
</evidence>
<dbReference type="RefSeq" id="WP_040376097.1">
    <property type="nucleotide sequence ID" value="NZ_CP068053.1"/>
</dbReference>
<dbReference type="GO" id="GO:0009982">
    <property type="term" value="F:pseudouridine synthase activity"/>
    <property type="evidence" value="ECO:0007669"/>
    <property type="project" value="InterPro"/>
</dbReference>
<accession>A0A974NQF8</accession>
<reference evidence="6 7" key="1">
    <citation type="submission" date="2021-01" db="EMBL/GenBank/DDBJ databases">
        <title>FDA dAtabase for Regulatory Grade micrObial Sequences (FDA-ARGOS): Supporting development and validation of Infectious Disease Dx tests.</title>
        <authorList>
            <person name="Nelson B."/>
            <person name="Plummer A."/>
            <person name="Tallon L."/>
            <person name="Sadzewicz L."/>
            <person name="Zhao X."/>
            <person name="Boylan J."/>
            <person name="Ott S."/>
            <person name="Bowen H."/>
            <person name="Vavikolanu K."/>
            <person name="Mehta A."/>
            <person name="Aluvathingal J."/>
            <person name="Nadendla S."/>
            <person name="Myers T."/>
            <person name="Yan Y."/>
            <person name="Sichtig H."/>
        </authorList>
    </citation>
    <scope>NUCLEOTIDE SEQUENCE [LARGE SCALE GENOMIC DNA]</scope>
    <source>
        <strain evidence="6 7">FDAARGOS_1161</strain>
    </source>
</reference>
<dbReference type="AlphaFoldDB" id="A0A974NQF8"/>
<dbReference type="GO" id="GO:0000455">
    <property type="term" value="P:enzyme-directed rRNA pseudouridine synthesis"/>
    <property type="evidence" value="ECO:0007669"/>
    <property type="project" value="TreeGrafter"/>
</dbReference>
<dbReference type="PROSITE" id="PS01129">
    <property type="entry name" value="PSI_RLU"/>
    <property type="match status" value="1"/>
</dbReference>
<evidence type="ECO:0000256" key="2">
    <source>
        <dbReference type="ARBA" id="ARBA00010876"/>
    </source>
</evidence>
<dbReference type="InterPro" id="IPR020103">
    <property type="entry name" value="PsdUridine_synth_cat_dom_sf"/>
</dbReference>
<dbReference type="GO" id="GO:0140098">
    <property type="term" value="F:catalytic activity, acting on RNA"/>
    <property type="evidence" value="ECO:0007669"/>
    <property type="project" value="UniProtKB-ARBA"/>
</dbReference>
<keyword evidence="4" id="KW-0413">Isomerase</keyword>
<dbReference type="NCBIfam" id="TIGR00005">
    <property type="entry name" value="rluA_subfam"/>
    <property type="match status" value="1"/>
</dbReference>
<comment type="function">
    <text evidence="4">Responsible for synthesis of pseudouridine from uracil.</text>
</comment>
<comment type="catalytic activity">
    <reaction evidence="1 4">
        <text>a uridine in RNA = a pseudouridine in RNA</text>
        <dbReference type="Rhea" id="RHEA:48348"/>
        <dbReference type="Rhea" id="RHEA-COMP:12068"/>
        <dbReference type="Rhea" id="RHEA-COMP:12069"/>
        <dbReference type="ChEBI" id="CHEBI:65314"/>
        <dbReference type="ChEBI" id="CHEBI:65315"/>
    </reaction>
</comment>
<comment type="similarity">
    <text evidence="2 4">Belongs to the pseudouridine synthase RluA family.</text>
</comment>
<dbReference type="InterPro" id="IPR006225">
    <property type="entry name" value="PsdUridine_synth_RluC/D"/>
</dbReference>
<keyword evidence="7" id="KW-1185">Reference proteome</keyword>
<gene>
    <name evidence="6" type="ORF">I6J18_10480</name>
</gene>
<dbReference type="InterPro" id="IPR006145">
    <property type="entry name" value="PsdUridine_synth_RsuA/RluA"/>
</dbReference>
<dbReference type="PANTHER" id="PTHR21600:SF71">
    <property type="entry name" value="PSEUDOURIDINE SYNTHASE"/>
    <property type="match status" value="1"/>
</dbReference>
<organism evidence="6 7">
    <name type="scientific">Peribacillus psychrosaccharolyticus</name>
    <name type="common">Bacillus psychrosaccharolyticus</name>
    <dbReference type="NCBI Taxonomy" id="1407"/>
    <lineage>
        <taxon>Bacteria</taxon>
        <taxon>Bacillati</taxon>
        <taxon>Bacillota</taxon>
        <taxon>Bacilli</taxon>
        <taxon>Bacillales</taxon>
        <taxon>Bacillaceae</taxon>
        <taxon>Peribacillus</taxon>
    </lineage>
</organism>
<dbReference type="GO" id="GO:0003723">
    <property type="term" value="F:RNA binding"/>
    <property type="evidence" value="ECO:0007669"/>
    <property type="project" value="InterPro"/>
</dbReference>
<evidence type="ECO:0000313" key="6">
    <source>
        <dbReference type="EMBL" id="QQT02226.1"/>
    </source>
</evidence>
<dbReference type="PANTHER" id="PTHR21600">
    <property type="entry name" value="MITOCHONDRIAL RNA PSEUDOURIDINE SYNTHASE"/>
    <property type="match status" value="1"/>
</dbReference>
<dbReference type="EC" id="5.4.99.-" evidence="4"/>
<dbReference type="Pfam" id="PF00849">
    <property type="entry name" value="PseudoU_synth_2"/>
    <property type="match status" value="1"/>
</dbReference>
<dbReference type="SUPFAM" id="SSF55120">
    <property type="entry name" value="Pseudouridine synthase"/>
    <property type="match status" value="1"/>
</dbReference>
<feature type="active site" evidence="3">
    <location>
        <position position="142"/>
    </location>
</feature>
<feature type="domain" description="Pseudouridine synthase RsuA/RluA-like" evidence="5">
    <location>
        <begin position="96"/>
        <end position="248"/>
    </location>
</feature>
<dbReference type="InterPro" id="IPR050188">
    <property type="entry name" value="RluA_PseudoU_synthase"/>
</dbReference>
<dbReference type="CDD" id="cd02869">
    <property type="entry name" value="PseudoU_synth_RluA_like"/>
    <property type="match status" value="1"/>
</dbReference>
<name>A0A974NQF8_PERPY</name>